<dbReference type="GO" id="GO:0071281">
    <property type="term" value="P:cellular response to iron ion"/>
    <property type="evidence" value="ECO:0007669"/>
    <property type="project" value="TreeGrafter"/>
</dbReference>
<dbReference type="Gene3D" id="1.20.58.2180">
    <property type="match status" value="1"/>
</dbReference>
<feature type="domain" description="Fe/B12 periplasmic-binding" evidence="1">
    <location>
        <begin position="16"/>
        <end position="281"/>
    </location>
</feature>
<dbReference type="InterPro" id="IPR002491">
    <property type="entry name" value="ABC_transptr_periplasmic_BD"/>
</dbReference>
<sequence>MTPIPAHGPPPETVRRILSAGPVADVLLVSLAPEKLIGLSSLDMPPWRRKYLPRIPRDLPGTGRLAGRGSTLSLERIVALRPDIVVDAGDADTHFISTLEQIAGRTGIPCVIASGRLPDMAAMLRDLGERLGVPERGQALADFTQSTLAHLAGIRERSRERPRVYLARSASGLETALGGSIHAEAIEHCGAINVAAHAGQARLARVSMEQLVAWAPDIIVTQSEAFFQAAQTNPLFQALPAVKQNRLYLSPSLPWGWLESPPGINRLLGLIWMTRIAHGAEFPDDDYTALLTAFFRLFYGCILTDRDLADLNAGVGARGHE</sequence>
<comment type="caution">
    <text evidence="2">The sequence shown here is derived from an EMBL/GenBank/DDBJ whole genome shotgun (WGS) entry which is preliminary data.</text>
</comment>
<evidence type="ECO:0000313" key="2">
    <source>
        <dbReference type="EMBL" id="MBE1237374.1"/>
    </source>
</evidence>
<dbReference type="EMBL" id="JACZHT010000004">
    <property type="protein sequence ID" value="MBE1237374.1"/>
    <property type="molecule type" value="Genomic_DNA"/>
</dbReference>
<keyword evidence="3" id="KW-1185">Reference proteome</keyword>
<dbReference type="Pfam" id="PF01497">
    <property type="entry name" value="Peripla_BP_2"/>
    <property type="match status" value="1"/>
</dbReference>
<dbReference type="Gene3D" id="3.40.50.1980">
    <property type="entry name" value="Nitrogenase molybdenum iron protein domain"/>
    <property type="match status" value="2"/>
</dbReference>
<dbReference type="Proteomes" id="UP000631034">
    <property type="component" value="Unassembled WGS sequence"/>
</dbReference>
<evidence type="ECO:0000313" key="3">
    <source>
        <dbReference type="Proteomes" id="UP000631034"/>
    </source>
</evidence>
<protein>
    <submittedName>
        <fullName evidence="2">ABC transporter substrate-binding protein</fullName>
    </submittedName>
</protein>
<proteinExistence type="predicted"/>
<dbReference type="PANTHER" id="PTHR30535:SF34">
    <property type="entry name" value="MOLYBDATE-BINDING PROTEIN MOLA"/>
    <property type="match status" value="1"/>
</dbReference>
<gene>
    <name evidence="2" type="ORF">IHV25_06905</name>
</gene>
<organism evidence="2 3">
    <name type="scientific">Phaeovibrio sulfidiphilus</name>
    <dbReference type="NCBI Taxonomy" id="1220600"/>
    <lineage>
        <taxon>Bacteria</taxon>
        <taxon>Pseudomonadati</taxon>
        <taxon>Pseudomonadota</taxon>
        <taxon>Alphaproteobacteria</taxon>
        <taxon>Rhodospirillales</taxon>
        <taxon>Rhodospirillaceae</taxon>
        <taxon>Phaeovibrio</taxon>
    </lineage>
</organism>
<dbReference type="InterPro" id="IPR050902">
    <property type="entry name" value="ABC_Transporter_SBP"/>
</dbReference>
<dbReference type="RefSeq" id="WP_192534382.1">
    <property type="nucleotide sequence ID" value="NZ_JACZHT010000004.1"/>
</dbReference>
<dbReference type="SUPFAM" id="SSF53807">
    <property type="entry name" value="Helical backbone' metal receptor"/>
    <property type="match status" value="1"/>
</dbReference>
<reference evidence="2" key="1">
    <citation type="submission" date="2020-10" db="EMBL/GenBank/DDBJ databases">
        <title>Genome sequence of the unusual species of purple photosynthetic bacteria, Phaeovibrio sulfidiphilus DSM 23193, type strain.</title>
        <authorList>
            <person name="Kyndt J.A."/>
            <person name="Meyer T.E."/>
        </authorList>
    </citation>
    <scope>NUCLEOTIDE SEQUENCE</scope>
    <source>
        <strain evidence="2">DSM 23193</strain>
    </source>
</reference>
<accession>A0A8J6YP39</accession>
<name>A0A8J6YP39_9PROT</name>
<dbReference type="PROSITE" id="PS50983">
    <property type="entry name" value="FE_B12_PBP"/>
    <property type="match status" value="1"/>
</dbReference>
<dbReference type="PANTHER" id="PTHR30535">
    <property type="entry name" value="VITAMIN B12-BINDING PROTEIN"/>
    <property type="match status" value="1"/>
</dbReference>
<dbReference type="AlphaFoldDB" id="A0A8J6YP39"/>
<evidence type="ECO:0000259" key="1">
    <source>
        <dbReference type="PROSITE" id="PS50983"/>
    </source>
</evidence>